<sequence>MQGPPDPPEDLAVQQQSNALASWWRQLPADVRTDLLSLSPTAQLPEDLARELRSFGVQVADVGLVLRLGEHSFAAYAQPPALREFLAAARIWAALWAPEPR</sequence>
<dbReference type="HOGENOM" id="CLU_2287741_0_0_11"/>
<dbReference type="STRING" id="266940.Krad_3325"/>
<dbReference type="AlphaFoldDB" id="A6WDA0"/>
<name>A6WDA0_KINRD</name>
<dbReference type="OrthoDB" id="9923214at2"/>
<evidence type="ECO:0000313" key="1">
    <source>
        <dbReference type="EMBL" id="ABS04789.1"/>
    </source>
</evidence>
<evidence type="ECO:0000313" key="2">
    <source>
        <dbReference type="Proteomes" id="UP000001116"/>
    </source>
</evidence>
<organism evidence="1 2">
    <name type="scientific">Kineococcus radiotolerans (strain ATCC BAA-149 / DSM 14245 / SRS30216)</name>
    <dbReference type="NCBI Taxonomy" id="266940"/>
    <lineage>
        <taxon>Bacteria</taxon>
        <taxon>Bacillati</taxon>
        <taxon>Actinomycetota</taxon>
        <taxon>Actinomycetes</taxon>
        <taxon>Kineosporiales</taxon>
        <taxon>Kineosporiaceae</taxon>
        <taxon>Kineococcus</taxon>
    </lineage>
</organism>
<dbReference type="KEGG" id="kra:Krad_3325"/>
<reference evidence="2" key="1">
    <citation type="journal article" date="2008" name="PLoS ONE">
        <title>Survival in nuclear waste, extreme resistance, and potential applications gleaned from the genome sequence of Kineococcus radiotolerans SRS30216.</title>
        <authorList>
            <person name="Bagwell C.E."/>
            <person name="Bhat S."/>
            <person name="Hawkins G.M."/>
            <person name="Smith B.W."/>
            <person name="Biswas T."/>
            <person name="Hoover T.R."/>
            <person name="Saunders E."/>
            <person name="Han C.S."/>
            <person name="Tsodikov O.V."/>
            <person name="Shimkets L.J."/>
        </authorList>
    </citation>
    <scope>NUCLEOTIDE SEQUENCE [LARGE SCALE GENOMIC DNA]</scope>
    <source>
        <strain evidence="2">ATCC BAA-149 / DSM 14245 / SRS30216</strain>
    </source>
</reference>
<dbReference type="EMBL" id="CP000750">
    <property type="protein sequence ID" value="ABS04789.1"/>
    <property type="molecule type" value="Genomic_DNA"/>
</dbReference>
<dbReference type="Proteomes" id="UP000001116">
    <property type="component" value="Chromosome"/>
</dbReference>
<accession>A6WDA0</accession>
<keyword evidence="2" id="KW-1185">Reference proteome</keyword>
<gene>
    <name evidence="1" type="ordered locus">Krad_3325</name>
</gene>
<proteinExistence type="predicted"/>
<protein>
    <submittedName>
        <fullName evidence="1">Uncharacterized protein</fullName>
    </submittedName>
</protein>